<protein>
    <submittedName>
        <fullName evidence="1">Uncharacterized protein</fullName>
    </submittedName>
</protein>
<name>A0A9P0ZFH4_CUSEU</name>
<proteinExistence type="predicted"/>
<gene>
    <name evidence="1" type="ORF">CEURO_LOCUS14396</name>
</gene>
<comment type="caution">
    <text evidence="1">The sequence shown here is derived from an EMBL/GenBank/DDBJ whole genome shotgun (WGS) entry which is preliminary data.</text>
</comment>
<dbReference type="OrthoDB" id="1692427at2759"/>
<organism evidence="1 2">
    <name type="scientific">Cuscuta europaea</name>
    <name type="common">European dodder</name>
    <dbReference type="NCBI Taxonomy" id="41803"/>
    <lineage>
        <taxon>Eukaryota</taxon>
        <taxon>Viridiplantae</taxon>
        <taxon>Streptophyta</taxon>
        <taxon>Embryophyta</taxon>
        <taxon>Tracheophyta</taxon>
        <taxon>Spermatophyta</taxon>
        <taxon>Magnoliopsida</taxon>
        <taxon>eudicotyledons</taxon>
        <taxon>Gunneridae</taxon>
        <taxon>Pentapetalae</taxon>
        <taxon>asterids</taxon>
        <taxon>lamiids</taxon>
        <taxon>Solanales</taxon>
        <taxon>Convolvulaceae</taxon>
        <taxon>Cuscuteae</taxon>
        <taxon>Cuscuta</taxon>
        <taxon>Cuscuta subgen. Cuscuta</taxon>
    </lineage>
</organism>
<evidence type="ECO:0000313" key="1">
    <source>
        <dbReference type="EMBL" id="CAH9098796.1"/>
    </source>
</evidence>
<dbReference type="AlphaFoldDB" id="A0A9P0ZFH4"/>
<sequence>MKTSNDVSTVSDAKSLSEYEMNFDFIVSMVIWYEVLNKVNKISKVLQQRDMNVGAALNLLKGLIVFFKEYREEGFEKAKIEAQNIAIELLIEPQFRDIRIRTKKKFFDEKAVDEPMKSA</sequence>
<keyword evidence="2" id="KW-1185">Reference proteome</keyword>
<dbReference type="EMBL" id="CAMAPE010000036">
    <property type="protein sequence ID" value="CAH9098796.1"/>
    <property type="molecule type" value="Genomic_DNA"/>
</dbReference>
<dbReference type="Proteomes" id="UP001152484">
    <property type="component" value="Unassembled WGS sequence"/>
</dbReference>
<evidence type="ECO:0000313" key="2">
    <source>
        <dbReference type="Proteomes" id="UP001152484"/>
    </source>
</evidence>
<accession>A0A9P0ZFH4</accession>
<reference evidence="1" key="1">
    <citation type="submission" date="2022-07" db="EMBL/GenBank/DDBJ databases">
        <authorList>
            <person name="Macas J."/>
            <person name="Novak P."/>
            <person name="Neumann P."/>
        </authorList>
    </citation>
    <scope>NUCLEOTIDE SEQUENCE</scope>
</reference>